<dbReference type="GO" id="GO:0016747">
    <property type="term" value="F:acyltransferase activity, transferring groups other than amino-acyl groups"/>
    <property type="evidence" value="ECO:0007669"/>
    <property type="project" value="InterPro"/>
</dbReference>
<evidence type="ECO:0000256" key="2">
    <source>
        <dbReference type="ARBA" id="ARBA00023315"/>
    </source>
</evidence>
<dbReference type="Proteomes" id="UP000509761">
    <property type="component" value="Chromosome"/>
</dbReference>
<dbReference type="InterPro" id="IPR016181">
    <property type="entry name" value="Acyl_CoA_acyltransferase"/>
</dbReference>
<dbReference type="Pfam" id="PF00583">
    <property type="entry name" value="Acetyltransf_1"/>
    <property type="match status" value="1"/>
</dbReference>
<accession>A0A654AD19</accession>
<reference evidence="3 4" key="1">
    <citation type="submission" date="2019-12" db="EMBL/GenBank/DDBJ databases">
        <title>Genome sequencing and assembly of endphytes of Porphyra tenera.</title>
        <authorList>
            <person name="Park J.M."/>
            <person name="Shin R."/>
            <person name="Jo S.H."/>
        </authorList>
    </citation>
    <scope>NUCLEOTIDE SEQUENCE [LARGE SCALE GENOMIC DNA]</scope>
    <source>
        <strain evidence="3 4">GPM3</strain>
    </source>
</reference>
<dbReference type="InterPro" id="IPR000182">
    <property type="entry name" value="GNAT_dom"/>
</dbReference>
<keyword evidence="1 3" id="KW-0808">Transferase</keyword>
<dbReference type="PANTHER" id="PTHR43877">
    <property type="entry name" value="AMINOALKYLPHOSPHONATE N-ACETYLTRANSFERASE-RELATED-RELATED"/>
    <property type="match status" value="1"/>
</dbReference>
<dbReference type="PROSITE" id="PS51186">
    <property type="entry name" value="GNAT"/>
    <property type="match status" value="1"/>
</dbReference>
<dbReference type="CDD" id="cd04301">
    <property type="entry name" value="NAT_SF"/>
    <property type="match status" value="1"/>
</dbReference>
<organism evidence="3 4">
    <name type="scientific">Vreelandella titanicae</name>
    <dbReference type="NCBI Taxonomy" id="664683"/>
    <lineage>
        <taxon>Bacteria</taxon>
        <taxon>Pseudomonadati</taxon>
        <taxon>Pseudomonadota</taxon>
        <taxon>Gammaproteobacteria</taxon>
        <taxon>Oceanospirillales</taxon>
        <taxon>Halomonadaceae</taxon>
        <taxon>Vreelandella</taxon>
    </lineage>
</organism>
<dbReference type="PANTHER" id="PTHR43877:SF2">
    <property type="entry name" value="AMINOALKYLPHOSPHONATE N-ACETYLTRANSFERASE-RELATED"/>
    <property type="match status" value="1"/>
</dbReference>
<dbReference type="Gene3D" id="3.40.630.30">
    <property type="match status" value="1"/>
</dbReference>
<evidence type="ECO:0000256" key="1">
    <source>
        <dbReference type="ARBA" id="ARBA00022679"/>
    </source>
</evidence>
<sequence>MSDVKSRVLTPQDWQLYKLARLNSLEDAPDSFGSTYEQEVTLSDTEWQTRLDLKWRGLDALPLIAELEGQAVGLAWGVIHEPDTKMAHIYQMWVSPALRGKGIAKSLLGEISTWAVNKGCECIKLAVTTSNEAAVGFYTSSGYLPTGPLEALRVGSALMVQPMVKRLGNTQ</sequence>
<name>A0A654AD19_9GAMM</name>
<dbReference type="RefSeq" id="WP_022520162.1">
    <property type="nucleotide sequence ID" value="NZ_CP054580.1"/>
</dbReference>
<keyword evidence="2 3" id="KW-0012">Acyltransferase</keyword>
<evidence type="ECO:0000313" key="4">
    <source>
        <dbReference type="Proteomes" id="UP000509761"/>
    </source>
</evidence>
<dbReference type="SUPFAM" id="SSF55729">
    <property type="entry name" value="Acyl-CoA N-acyltransferases (Nat)"/>
    <property type="match status" value="1"/>
</dbReference>
<dbReference type="EMBL" id="CP054580">
    <property type="protein sequence ID" value="QKS26889.1"/>
    <property type="molecule type" value="Genomic_DNA"/>
</dbReference>
<accession>A0A6N0Z4R0</accession>
<dbReference type="EC" id="2.3.1.-" evidence="3"/>
<proteinExistence type="predicted"/>
<protein>
    <submittedName>
        <fullName evidence="3">Acetyltransferase YpeA</fullName>
        <ecNumber evidence="3">2.3.1.-</ecNumber>
    </submittedName>
</protein>
<dbReference type="AlphaFoldDB" id="A0A654AD19"/>
<evidence type="ECO:0000313" key="3">
    <source>
        <dbReference type="EMBL" id="QKS26889.1"/>
    </source>
</evidence>
<keyword evidence="4" id="KW-1185">Reference proteome</keyword>
<gene>
    <name evidence="3" type="ORF">FX987_04706</name>
</gene>
<dbReference type="InterPro" id="IPR050832">
    <property type="entry name" value="Bact_Acetyltransf"/>
</dbReference>